<evidence type="ECO:0000256" key="1">
    <source>
        <dbReference type="SAM" id="MobiDB-lite"/>
    </source>
</evidence>
<dbReference type="PANTHER" id="PTHR46917:SF1">
    <property type="entry name" value="MORN REPEAT-CONTAINING PROTEIN 2"/>
    <property type="match status" value="1"/>
</dbReference>
<dbReference type="Proteomes" id="UP001152799">
    <property type="component" value="Chromosome 9"/>
</dbReference>
<dbReference type="OrthoDB" id="437960at2759"/>
<dbReference type="SUPFAM" id="SSF82185">
    <property type="entry name" value="Histone H3 K4-specific methyltransferase SET7/9 N-terminal domain"/>
    <property type="match status" value="1"/>
</dbReference>
<evidence type="ECO:0000313" key="2">
    <source>
        <dbReference type="EMBL" id="CAG9774008.1"/>
    </source>
</evidence>
<dbReference type="InterPro" id="IPR052849">
    <property type="entry name" value="MORN_repeat_protein"/>
</dbReference>
<sequence>MSKADKMTSATKKTGKLGTEKEDEPDYLETIAKDPDFHLGTGNFDFPNGDSYEGEFCAHSSGVVWRQGKGKYTSKDGQIYVGEWDGDALLENKDVEITYKDGSKYYGALLQSQYTGPGVYQLQENLALTCTFAENKPTGEITLVDPNLKMWYGFAEKDESLFVQEHPFYGSIGKDLGKGKCKNPPPKDSKLSLKKSLSVKSVPSKTFIAFEKSKKTPSDLDFNESSWYKDYVEYCDKFEDIVHKARTNGETTLKEEEYQWYKNYKEFEKKYNLLLKEHKFPLTKKLQANTDLFQLIHSEEYKKANTPIKVIYPTIINK</sequence>
<gene>
    <name evidence="2" type="ORF">CEUTPL_LOCUS14390</name>
</gene>
<dbReference type="Gene3D" id="2.20.110.10">
    <property type="entry name" value="Histone H3 K4-specific methyltransferase SET7/9 N-terminal domain"/>
    <property type="match status" value="1"/>
</dbReference>
<accession>A0A9N9N063</accession>
<dbReference type="PANTHER" id="PTHR46917">
    <property type="entry name" value="MORN REPEAT-CONTAINING PROTEIN 2"/>
    <property type="match status" value="1"/>
</dbReference>
<name>A0A9N9N063_9CUCU</name>
<dbReference type="EMBL" id="OU892285">
    <property type="protein sequence ID" value="CAG9774008.1"/>
    <property type="molecule type" value="Genomic_DNA"/>
</dbReference>
<proteinExistence type="predicted"/>
<dbReference type="AlphaFoldDB" id="A0A9N9N063"/>
<evidence type="ECO:0000313" key="3">
    <source>
        <dbReference type="Proteomes" id="UP001152799"/>
    </source>
</evidence>
<feature type="region of interest" description="Disordered" evidence="1">
    <location>
        <begin position="1"/>
        <end position="26"/>
    </location>
</feature>
<reference evidence="2" key="1">
    <citation type="submission" date="2022-01" db="EMBL/GenBank/DDBJ databases">
        <authorList>
            <person name="King R."/>
        </authorList>
    </citation>
    <scope>NUCLEOTIDE SEQUENCE</scope>
</reference>
<protein>
    <submittedName>
        <fullName evidence="2">Uncharacterized protein</fullName>
    </submittedName>
</protein>
<keyword evidence="3" id="KW-1185">Reference proteome</keyword>
<organism evidence="2 3">
    <name type="scientific">Ceutorhynchus assimilis</name>
    <name type="common">cabbage seed weevil</name>
    <dbReference type="NCBI Taxonomy" id="467358"/>
    <lineage>
        <taxon>Eukaryota</taxon>
        <taxon>Metazoa</taxon>
        <taxon>Ecdysozoa</taxon>
        <taxon>Arthropoda</taxon>
        <taxon>Hexapoda</taxon>
        <taxon>Insecta</taxon>
        <taxon>Pterygota</taxon>
        <taxon>Neoptera</taxon>
        <taxon>Endopterygota</taxon>
        <taxon>Coleoptera</taxon>
        <taxon>Polyphaga</taxon>
        <taxon>Cucujiformia</taxon>
        <taxon>Curculionidae</taxon>
        <taxon>Ceutorhynchinae</taxon>
        <taxon>Ceutorhynchus</taxon>
    </lineage>
</organism>